<comment type="caution">
    <text evidence="2">The sequence shown here is derived from an EMBL/GenBank/DDBJ whole genome shotgun (WGS) entry which is preliminary data.</text>
</comment>
<name>A0ABQ3S263_9ACTN</name>
<evidence type="ECO:0000259" key="1">
    <source>
        <dbReference type="Pfam" id="PF09339"/>
    </source>
</evidence>
<dbReference type="Proteomes" id="UP000649259">
    <property type="component" value="Unassembled WGS sequence"/>
</dbReference>
<dbReference type="Gene3D" id="1.10.10.10">
    <property type="entry name" value="Winged helix-like DNA-binding domain superfamily/Winged helix DNA-binding domain"/>
    <property type="match status" value="1"/>
</dbReference>
<dbReference type="InterPro" id="IPR005471">
    <property type="entry name" value="Tscrpt_reg_IclR_N"/>
</dbReference>
<proteinExistence type="predicted"/>
<protein>
    <recommendedName>
        <fullName evidence="1">HTH iclR-type domain-containing protein</fullName>
    </recommendedName>
</protein>
<dbReference type="EMBL" id="BNEB01000003">
    <property type="protein sequence ID" value="GHI62209.1"/>
    <property type="molecule type" value="Genomic_DNA"/>
</dbReference>
<feature type="domain" description="HTH iclR-type" evidence="1">
    <location>
        <begin position="11"/>
        <end position="51"/>
    </location>
</feature>
<organism evidence="2 3">
    <name type="scientific">Streptomyces asoensis</name>
    <dbReference type="NCBI Taxonomy" id="249586"/>
    <lineage>
        <taxon>Bacteria</taxon>
        <taxon>Bacillati</taxon>
        <taxon>Actinomycetota</taxon>
        <taxon>Actinomycetes</taxon>
        <taxon>Kitasatosporales</taxon>
        <taxon>Streptomycetaceae</taxon>
        <taxon>Streptomyces</taxon>
    </lineage>
</organism>
<evidence type="ECO:0000313" key="3">
    <source>
        <dbReference type="Proteomes" id="UP000649259"/>
    </source>
</evidence>
<accession>A0ABQ3S263</accession>
<dbReference type="InterPro" id="IPR036390">
    <property type="entry name" value="WH_DNA-bd_sf"/>
</dbReference>
<dbReference type="SUPFAM" id="SSF46785">
    <property type="entry name" value="Winged helix' DNA-binding domain"/>
    <property type="match status" value="1"/>
</dbReference>
<dbReference type="Pfam" id="PF09339">
    <property type="entry name" value="HTH_IclR"/>
    <property type="match status" value="1"/>
</dbReference>
<dbReference type="RefSeq" id="WP_229901344.1">
    <property type="nucleotide sequence ID" value="NZ_BMSI01000008.1"/>
</dbReference>
<evidence type="ECO:0000313" key="2">
    <source>
        <dbReference type="EMBL" id="GHI62209.1"/>
    </source>
</evidence>
<dbReference type="GeneID" id="91475486"/>
<gene>
    <name evidence="2" type="ORF">Saso_38590</name>
</gene>
<keyword evidence="3" id="KW-1185">Reference proteome</keyword>
<dbReference type="InterPro" id="IPR036388">
    <property type="entry name" value="WH-like_DNA-bd_sf"/>
</dbReference>
<sequence length="64" mass="6854">MHAVAAVLAPALARGEARYRVEDIAARTGLSHDRVHDSLRMLLKRGCVRQTGCGADGAPLYVLP</sequence>
<reference evidence="3" key="1">
    <citation type="submission" date="2023-07" db="EMBL/GenBank/DDBJ databases">
        <title>Whole genome shotgun sequence of Streptomyces cacaoi subsp. asoensis NBRC 13813.</title>
        <authorList>
            <person name="Komaki H."/>
            <person name="Tamura T."/>
        </authorList>
    </citation>
    <scope>NUCLEOTIDE SEQUENCE [LARGE SCALE GENOMIC DNA]</scope>
    <source>
        <strain evidence="3">NBRC 13813</strain>
    </source>
</reference>